<evidence type="ECO:0000313" key="1">
    <source>
        <dbReference type="EMBL" id="EIJ34974.1"/>
    </source>
</evidence>
<organism evidence="1 2">
    <name type="scientific">Thiothrix nivea (strain ATCC 35100 / DSM 5205 / JP2)</name>
    <dbReference type="NCBI Taxonomy" id="870187"/>
    <lineage>
        <taxon>Bacteria</taxon>
        <taxon>Pseudomonadati</taxon>
        <taxon>Pseudomonadota</taxon>
        <taxon>Gammaproteobacteria</taxon>
        <taxon>Thiotrichales</taxon>
        <taxon>Thiotrichaceae</taxon>
        <taxon>Thiothrix</taxon>
    </lineage>
</organism>
<accession>A0A656HG40</accession>
<dbReference type="RefSeq" id="WP_002708891.1">
    <property type="nucleotide sequence ID" value="NZ_JH651384.1"/>
</dbReference>
<dbReference type="Proteomes" id="UP000005317">
    <property type="component" value="Unassembled WGS sequence"/>
</dbReference>
<evidence type="ECO:0000313" key="2">
    <source>
        <dbReference type="Proteomes" id="UP000005317"/>
    </source>
</evidence>
<dbReference type="EMBL" id="JH651384">
    <property type="protein sequence ID" value="EIJ34974.1"/>
    <property type="molecule type" value="Genomic_DNA"/>
</dbReference>
<proteinExistence type="predicted"/>
<reference evidence="2" key="1">
    <citation type="journal article" date="2011" name="Stand. Genomic Sci.">
        <title>Genome sequence of the filamentous, gliding Thiothrix nivea neotype strain (JP2(T)).</title>
        <authorList>
            <person name="Lapidus A."/>
            <person name="Nolan M."/>
            <person name="Lucas S."/>
            <person name="Glavina Del Rio T."/>
            <person name="Tice H."/>
            <person name="Cheng J.F."/>
            <person name="Tapia R."/>
            <person name="Han C."/>
            <person name="Goodwin L."/>
            <person name="Pitluck S."/>
            <person name="Liolios K."/>
            <person name="Pagani I."/>
            <person name="Ivanova N."/>
            <person name="Huntemann M."/>
            <person name="Mavromatis K."/>
            <person name="Mikhailova N."/>
            <person name="Pati A."/>
            <person name="Chen A."/>
            <person name="Palaniappan K."/>
            <person name="Land M."/>
            <person name="Brambilla E.M."/>
            <person name="Rohde M."/>
            <person name="Abt B."/>
            <person name="Verbarg S."/>
            <person name="Goker M."/>
            <person name="Bristow J."/>
            <person name="Eisen J.A."/>
            <person name="Markowitz V."/>
            <person name="Hugenholtz P."/>
            <person name="Kyrpides N.C."/>
            <person name="Klenk H.P."/>
            <person name="Woyke T."/>
        </authorList>
    </citation>
    <scope>NUCLEOTIDE SEQUENCE [LARGE SCALE GENOMIC DNA]</scope>
    <source>
        <strain evidence="2">ATCC 35100 / DSM 5205 / JP2</strain>
    </source>
</reference>
<keyword evidence="2" id="KW-1185">Reference proteome</keyword>
<protein>
    <submittedName>
        <fullName evidence="1">Uncharacterized protein</fullName>
    </submittedName>
</protein>
<dbReference type="AlphaFoldDB" id="A0A656HG40"/>
<sequence length="59" mass="7149">MPATINRKFYPELDRLLWDVHCETVDPEFAFRVYEERWGFVQEQNLSVEEQKLINLSFA</sequence>
<gene>
    <name evidence="1" type="ORF">Thini_2423</name>
</gene>
<name>A0A656HG40_THINJ</name>
<dbReference type="OrthoDB" id="6168669at2"/>